<evidence type="ECO:0000313" key="1">
    <source>
        <dbReference type="EMBL" id="CAG8537350.1"/>
    </source>
</evidence>
<organism evidence="1 2">
    <name type="scientific">Cetraspora pellucida</name>
    <dbReference type="NCBI Taxonomy" id="1433469"/>
    <lineage>
        <taxon>Eukaryota</taxon>
        <taxon>Fungi</taxon>
        <taxon>Fungi incertae sedis</taxon>
        <taxon>Mucoromycota</taxon>
        <taxon>Glomeromycotina</taxon>
        <taxon>Glomeromycetes</taxon>
        <taxon>Diversisporales</taxon>
        <taxon>Gigasporaceae</taxon>
        <taxon>Cetraspora</taxon>
    </lineage>
</organism>
<evidence type="ECO:0000313" key="2">
    <source>
        <dbReference type="Proteomes" id="UP000789759"/>
    </source>
</evidence>
<name>A0A9N9FHU4_9GLOM</name>
<keyword evidence="2" id="KW-1185">Reference proteome</keyword>
<accession>A0A9N9FHU4</accession>
<sequence>MIVLRFVVRSHVNNFKETSTCTTSCSKLPEIPGKLIGFHVRTNNKLEGELKNSIKLRIFPLYTTVMLQAS</sequence>
<reference evidence="1" key="1">
    <citation type="submission" date="2021-06" db="EMBL/GenBank/DDBJ databases">
        <authorList>
            <person name="Kallberg Y."/>
            <person name="Tangrot J."/>
            <person name="Rosling A."/>
        </authorList>
    </citation>
    <scope>NUCLEOTIDE SEQUENCE</scope>
    <source>
        <strain evidence="1">FL966</strain>
    </source>
</reference>
<dbReference type="AlphaFoldDB" id="A0A9N9FHU4"/>
<dbReference type="EMBL" id="CAJVQA010002121">
    <property type="protein sequence ID" value="CAG8537350.1"/>
    <property type="molecule type" value="Genomic_DNA"/>
</dbReference>
<comment type="caution">
    <text evidence="1">The sequence shown here is derived from an EMBL/GenBank/DDBJ whole genome shotgun (WGS) entry which is preliminary data.</text>
</comment>
<gene>
    <name evidence="1" type="ORF">CPELLU_LOCUS4132</name>
</gene>
<protein>
    <submittedName>
        <fullName evidence="1">14177_t:CDS:1</fullName>
    </submittedName>
</protein>
<proteinExistence type="predicted"/>
<dbReference type="Proteomes" id="UP000789759">
    <property type="component" value="Unassembled WGS sequence"/>
</dbReference>